<dbReference type="SUPFAM" id="SSF81301">
    <property type="entry name" value="Nucleotidyltransferase"/>
    <property type="match status" value="1"/>
</dbReference>
<name>A0A550CT43_9AGAR</name>
<dbReference type="Proteomes" id="UP000320762">
    <property type="component" value="Unassembled WGS sequence"/>
</dbReference>
<dbReference type="OrthoDB" id="3133286at2759"/>
<sequence length="325" mass="36102">MPNFAATGASVANSHPHAAFAPVNSNSVHSSKDTQAKRVRRRKPQDTETAPRIDNTPPTSIQPKKKLSAKKEDTPTLPRDFGIVGRATRAAIAAVERNGWQCALFGSMACGLYGNKRMPNDADLLVFVPPDSGITAEDIKRRILDVNPRNFFLKMPRDPTQPYRKLYYRDEYLSQDCKVDILVPGTLMLPLLTPPYITRIDGIPVVPFSVLLLQKLQGWDDHGREEQGFKRTKQQTDEGDLRRMMALSAARMLATAAPPWGDRVLFSADFLKLSRERVLAYCKKFPDRATGWETLGFVTKAPESVTTDAATNAATVFMGTLIIAE</sequence>
<gene>
    <name evidence="2" type="ORF">BD626DRAFT_450108</name>
</gene>
<dbReference type="EMBL" id="VDMD01000002">
    <property type="protein sequence ID" value="TRM67943.1"/>
    <property type="molecule type" value="Genomic_DNA"/>
</dbReference>
<protein>
    <submittedName>
        <fullName evidence="2">Uncharacterized protein</fullName>
    </submittedName>
</protein>
<evidence type="ECO:0000313" key="3">
    <source>
        <dbReference type="Proteomes" id="UP000320762"/>
    </source>
</evidence>
<comment type="caution">
    <text evidence="2">The sequence shown here is derived from an EMBL/GenBank/DDBJ whole genome shotgun (WGS) entry which is preliminary data.</text>
</comment>
<evidence type="ECO:0000256" key="1">
    <source>
        <dbReference type="SAM" id="MobiDB-lite"/>
    </source>
</evidence>
<keyword evidence="3" id="KW-1185">Reference proteome</keyword>
<proteinExistence type="predicted"/>
<dbReference type="AlphaFoldDB" id="A0A550CT43"/>
<feature type="region of interest" description="Disordered" evidence="1">
    <location>
        <begin position="1"/>
        <end position="75"/>
    </location>
</feature>
<organism evidence="2 3">
    <name type="scientific">Schizophyllum amplum</name>
    <dbReference type="NCBI Taxonomy" id="97359"/>
    <lineage>
        <taxon>Eukaryota</taxon>
        <taxon>Fungi</taxon>
        <taxon>Dikarya</taxon>
        <taxon>Basidiomycota</taxon>
        <taxon>Agaricomycotina</taxon>
        <taxon>Agaricomycetes</taxon>
        <taxon>Agaricomycetidae</taxon>
        <taxon>Agaricales</taxon>
        <taxon>Schizophyllaceae</taxon>
        <taxon>Schizophyllum</taxon>
    </lineage>
</organism>
<evidence type="ECO:0000313" key="2">
    <source>
        <dbReference type="EMBL" id="TRM67943.1"/>
    </source>
</evidence>
<dbReference type="InterPro" id="IPR043519">
    <property type="entry name" value="NT_sf"/>
</dbReference>
<accession>A0A550CT43</accession>
<reference evidence="2 3" key="1">
    <citation type="journal article" date="2019" name="New Phytol.">
        <title>Comparative genomics reveals unique wood-decay strategies and fruiting body development in the Schizophyllaceae.</title>
        <authorList>
            <person name="Almasi E."/>
            <person name="Sahu N."/>
            <person name="Krizsan K."/>
            <person name="Balint B."/>
            <person name="Kovacs G.M."/>
            <person name="Kiss B."/>
            <person name="Cseklye J."/>
            <person name="Drula E."/>
            <person name="Henrissat B."/>
            <person name="Nagy I."/>
            <person name="Chovatia M."/>
            <person name="Adam C."/>
            <person name="LaButti K."/>
            <person name="Lipzen A."/>
            <person name="Riley R."/>
            <person name="Grigoriev I.V."/>
            <person name="Nagy L.G."/>
        </authorList>
    </citation>
    <scope>NUCLEOTIDE SEQUENCE [LARGE SCALE GENOMIC DNA]</scope>
    <source>
        <strain evidence="2 3">NL-1724</strain>
    </source>
</reference>